<evidence type="ECO:0000256" key="1">
    <source>
        <dbReference type="ARBA" id="ARBA00005184"/>
    </source>
</evidence>
<dbReference type="SMART" id="SM00856">
    <property type="entry name" value="PMEI"/>
    <property type="match status" value="2"/>
</dbReference>
<evidence type="ECO:0000259" key="8">
    <source>
        <dbReference type="SMART" id="SM00856"/>
    </source>
</evidence>
<dbReference type="GO" id="GO:0042545">
    <property type="term" value="P:cell wall modification"/>
    <property type="evidence" value="ECO:0007669"/>
    <property type="project" value="InterPro"/>
</dbReference>
<dbReference type="InterPro" id="IPR006501">
    <property type="entry name" value="Pectinesterase_inhib_dom"/>
</dbReference>
<dbReference type="Pfam" id="PF04043">
    <property type="entry name" value="PMEI"/>
    <property type="match status" value="2"/>
</dbReference>
<dbReference type="AlphaFoldDB" id="A0A835UDE7"/>
<dbReference type="UniPathway" id="UPA00545">
    <property type="reaction ID" value="UER00823"/>
</dbReference>
<organism evidence="9 10">
    <name type="scientific">Vanilla planifolia</name>
    <name type="common">Vanilla</name>
    <dbReference type="NCBI Taxonomy" id="51239"/>
    <lineage>
        <taxon>Eukaryota</taxon>
        <taxon>Viridiplantae</taxon>
        <taxon>Streptophyta</taxon>
        <taxon>Embryophyta</taxon>
        <taxon>Tracheophyta</taxon>
        <taxon>Spermatophyta</taxon>
        <taxon>Magnoliopsida</taxon>
        <taxon>Liliopsida</taxon>
        <taxon>Asparagales</taxon>
        <taxon>Orchidaceae</taxon>
        <taxon>Vanilloideae</taxon>
        <taxon>Vanilleae</taxon>
        <taxon>Vanilla</taxon>
    </lineage>
</organism>
<dbReference type="InterPro" id="IPR011050">
    <property type="entry name" value="Pectin_lyase_fold/virulence"/>
</dbReference>
<feature type="active site" evidence="6">
    <location>
        <position position="363"/>
    </location>
</feature>
<dbReference type="Gene3D" id="2.160.20.10">
    <property type="entry name" value="Single-stranded right-handed beta-helix, Pectin lyase-like"/>
    <property type="match status" value="2"/>
</dbReference>
<evidence type="ECO:0000256" key="2">
    <source>
        <dbReference type="ARBA" id="ARBA00006027"/>
    </source>
</evidence>
<dbReference type="InterPro" id="IPR035513">
    <property type="entry name" value="Invertase/methylesterase_inhib"/>
</dbReference>
<dbReference type="NCBIfam" id="TIGR01614">
    <property type="entry name" value="PME_inhib"/>
    <property type="match status" value="2"/>
</dbReference>
<comment type="similarity">
    <text evidence="2">In the N-terminal section; belongs to the PMEI family.</text>
</comment>
<dbReference type="GO" id="GO:0004857">
    <property type="term" value="F:enzyme inhibitor activity"/>
    <property type="evidence" value="ECO:0007669"/>
    <property type="project" value="InterPro"/>
</dbReference>
<dbReference type="FunFam" id="2.160.20.10:FF:000001">
    <property type="entry name" value="Pectinesterase"/>
    <property type="match status" value="2"/>
</dbReference>
<dbReference type="GO" id="GO:0030599">
    <property type="term" value="F:pectinesterase activity"/>
    <property type="evidence" value="ECO:0007669"/>
    <property type="project" value="InterPro"/>
</dbReference>
<evidence type="ECO:0000256" key="4">
    <source>
        <dbReference type="ARBA" id="ARBA00022801"/>
    </source>
</evidence>
<dbReference type="PANTHER" id="PTHR31707">
    <property type="entry name" value="PECTINESTERASE"/>
    <property type="match status" value="1"/>
</dbReference>
<comment type="similarity">
    <text evidence="3">In the C-terminal section; belongs to the pectinesterase family.</text>
</comment>
<keyword evidence="5" id="KW-0063">Aspartyl esterase</keyword>
<evidence type="ECO:0000256" key="5">
    <source>
        <dbReference type="ARBA" id="ARBA00023085"/>
    </source>
</evidence>
<name>A0A835UDE7_VANPL</name>
<dbReference type="GO" id="GO:0045490">
    <property type="term" value="P:pectin catabolic process"/>
    <property type="evidence" value="ECO:0007669"/>
    <property type="project" value="UniProtKB-UniPathway"/>
</dbReference>
<feature type="domain" description="Pectinesterase inhibitor" evidence="8">
    <location>
        <begin position="29"/>
        <end position="178"/>
    </location>
</feature>
<dbReference type="SUPFAM" id="SSF101148">
    <property type="entry name" value="Plant invertase/pectin methylesterase inhibitor"/>
    <property type="match status" value="2"/>
</dbReference>
<keyword evidence="10" id="KW-1185">Reference proteome</keyword>
<dbReference type="InterPro" id="IPR000070">
    <property type="entry name" value="Pectinesterase_cat"/>
</dbReference>
<reference evidence="9 10" key="1">
    <citation type="journal article" date="2020" name="Nat. Food">
        <title>A phased Vanilla planifolia genome enables genetic improvement of flavour and production.</title>
        <authorList>
            <person name="Hasing T."/>
            <person name="Tang H."/>
            <person name="Brym M."/>
            <person name="Khazi F."/>
            <person name="Huang T."/>
            <person name="Chambers A.H."/>
        </authorList>
    </citation>
    <scope>NUCLEOTIDE SEQUENCE [LARGE SCALE GENOMIC DNA]</scope>
    <source>
        <tissue evidence="9">Leaf</tissue>
    </source>
</reference>
<evidence type="ECO:0000313" key="10">
    <source>
        <dbReference type="Proteomes" id="UP000636800"/>
    </source>
</evidence>
<protein>
    <recommendedName>
        <fullName evidence="8">Pectinesterase inhibitor domain-containing protein</fullName>
    </recommendedName>
</protein>
<feature type="active site" evidence="6">
    <location>
        <position position="831"/>
    </location>
</feature>
<keyword evidence="7" id="KW-0732">Signal</keyword>
<feature type="domain" description="Pectinesterase inhibitor" evidence="8">
    <location>
        <begin position="525"/>
        <end position="674"/>
    </location>
</feature>
<feature type="signal peptide" evidence="7">
    <location>
        <begin position="1"/>
        <end position="22"/>
    </location>
</feature>
<dbReference type="InterPro" id="IPR033131">
    <property type="entry name" value="Pectinesterase_Asp_AS"/>
</dbReference>
<proteinExistence type="inferred from homology"/>
<gene>
    <name evidence="9" type="ORF">HPP92_022305</name>
</gene>
<comment type="pathway">
    <text evidence="1">Glycan metabolism; pectin degradation; 2-dehydro-3-deoxy-D-gluconate from pectin: step 1/5.</text>
</comment>
<dbReference type="SUPFAM" id="SSF51126">
    <property type="entry name" value="Pectin lyase-like"/>
    <property type="match status" value="2"/>
</dbReference>
<evidence type="ECO:0000256" key="3">
    <source>
        <dbReference type="ARBA" id="ARBA00007786"/>
    </source>
</evidence>
<dbReference type="PROSITE" id="PS00503">
    <property type="entry name" value="PECTINESTERASE_2"/>
    <property type="match status" value="2"/>
</dbReference>
<evidence type="ECO:0000256" key="6">
    <source>
        <dbReference type="PROSITE-ProRule" id="PRU10040"/>
    </source>
</evidence>
<dbReference type="Proteomes" id="UP000636800">
    <property type="component" value="Chromosome 12"/>
</dbReference>
<dbReference type="InterPro" id="IPR012334">
    <property type="entry name" value="Pectin_lyas_fold"/>
</dbReference>
<dbReference type="CDD" id="cd15798">
    <property type="entry name" value="PMEI-like_3"/>
    <property type="match status" value="2"/>
</dbReference>
<accession>A0A835UDE7</accession>
<dbReference type="Pfam" id="PF01095">
    <property type="entry name" value="Pectinesterase"/>
    <property type="match status" value="2"/>
</dbReference>
<feature type="chain" id="PRO_5032321804" description="Pectinesterase inhibitor domain-containing protein" evidence="7">
    <location>
        <begin position="23"/>
        <end position="993"/>
    </location>
</feature>
<comment type="caution">
    <text evidence="9">The sequence shown here is derived from an EMBL/GenBank/DDBJ whole genome shotgun (WGS) entry which is preliminary data.</text>
</comment>
<dbReference type="Gene3D" id="1.20.140.40">
    <property type="entry name" value="Invertase/pectin methylesterase inhibitor family protein"/>
    <property type="match status" value="2"/>
</dbReference>
<dbReference type="OrthoDB" id="6108017at2759"/>
<keyword evidence="4" id="KW-0378">Hydrolase</keyword>
<dbReference type="EMBL" id="JADCNL010000012">
    <property type="protein sequence ID" value="KAG0457148.1"/>
    <property type="molecule type" value="Genomic_DNA"/>
</dbReference>
<evidence type="ECO:0000313" key="9">
    <source>
        <dbReference type="EMBL" id="KAG0457148.1"/>
    </source>
</evidence>
<evidence type="ECO:0000256" key="7">
    <source>
        <dbReference type="SAM" id="SignalP"/>
    </source>
</evidence>
<sequence>MDVTKDPLILLFFFSFPILCFSTKSPSHPNPSNIEWWCRQVPHPESCRYYLSYSNKPPHLKQRSEFYQLSVKAALRQAIHAENHVKRLGPLCQKKPEKTAWLDCWKLFGNTVVQINRTMAPAGGKCTTGLKAQSWLSAALTNLFTCGRGFSELKVNSNFMEPIMRYNVSNLISNCLAINKLTLNSTSNTSATIPTWSSLASRKLLQLSAPADFVVARDGSGKFRIIKAALDAAAALRRRTTRRIVIHVKTGVYTENLQIVSSLNDLTIKGDGKGKTIISGSRSVAAGFTTFSSPTVSVFGDAFIATGITIRNTFGPGSQAVALLSGSDQSVFYRCSIEGYQDTLCVYTQRQFYMECDIYGTIDFIFGNAAVVIQNSSIFARTPKKGESNVITAQGRTDKNQNTGIVIQFSKILAAPEFWPVHRMVKSYLGRPWQKYSRTIYLQNFVDSIIDPAGWLPFNGGFALDTNWAEENHIVPSPAANASANHPHVIAFPDSSTTPPMGLVFLFFSTLVLFALTPAASPEPCSPTDIDKWCVGTPFPKLCSDYMTHSNLSAPPKDQRDFYKLLVQIALGRAIGAQNYLESLGGLCRNEPERTAWLDCRKLYGNTVVQLNRSLVLSTSGRPTAFDAQTWLSAALTNIQTCRMGFTDLTASCDIIHPIMRYEVSKLISNCLAVNKYALNANAFTNDFPKRTLSLLTQKRANIVVAKDGSGRFRTIRAAVNAATRRRLKGIKHRIVIYVKAGVYTETINVKSSLYDLTLTGDGIGVFGDGFIASGITFRNTFGPGSQAVALLSGSDRSIFYRCSIEGYQDTLCVYSQRQFYRECDIYGTIDFIFGNAAVVIQKSNIILRNPRLGECNVITAQGRTNRNQNTGIVIQFCSIRAAPDLRAAERKVQSYLGRPWQLYARTVYLENYIEGVIDPTGWLPFVGRFGLDTLFYAEFKNSGPGSKLSMRVKWRGFHVIERASLVQPFTVRNFITGGVWIPPTGVPFALGL</sequence>